<dbReference type="InterPro" id="IPR016461">
    <property type="entry name" value="COMT-like"/>
</dbReference>
<dbReference type="CDD" id="cd02440">
    <property type="entry name" value="AdoMet_MTases"/>
    <property type="match status" value="1"/>
</dbReference>
<dbReference type="Proteomes" id="UP000292702">
    <property type="component" value="Unassembled WGS sequence"/>
</dbReference>
<name>A0A4R0RLX5_9APHY</name>
<evidence type="ECO:0000256" key="3">
    <source>
        <dbReference type="ARBA" id="ARBA00022691"/>
    </source>
</evidence>
<dbReference type="PANTHER" id="PTHR43712">
    <property type="entry name" value="PUTATIVE (AFU_ORTHOLOGUE AFUA_4G14580)-RELATED"/>
    <property type="match status" value="1"/>
</dbReference>
<dbReference type="Pfam" id="PF00891">
    <property type="entry name" value="Methyltransf_2"/>
    <property type="match status" value="1"/>
</dbReference>
<keyword evidence="3" id="KW-0949">S-adenosyl-L-methionine</keyword>
<reference evidence="5 6" key="1">
    <citation type="submission" date="2018-11" db="EMBL/GenBank/DDBJ databases">
        <title>Genome assembly of Steccherinum ochraceum LE-BIN_3174, the white-rot fungus of the Steccherinaceae family (The Residual Polyporoid clade, Polyporales, Basidiomycota).</title>
        <authorList>
            <person name="Fedorova T.V."/>
            <person name="Glazunova O.A."/>
            <person name="Landesman E.O."/>
            <person name="Moiseenko K.V."/>
            <person name="Psurtseva N.V."/>
            <person name="Savinova O.S."/>
            <person name="Shakhova N.V."/>
            <person name="Tyazhelova T.V."/>
            <person name="Vasina D.V."/>
        </authorList>
    </citation>
    <scope>NUCLEOTIDE SEQUENCE [LARGE SCALE GENOMIC DNA]</scope>
    <source>
        <strain evidence="5 6">LE-BIN_3174</strain>
    </source>
</reference>
<gene>
    <name evidence="5" type="ORF">EIP91_007185</name>
</gene>
<dbReference type="InterPro" id="IPR036390">
    <property type="entry name" value="WH_DNA-bd_sf"/>
</dbReference>
<dbReference type="GO" id="GO:0032259">
    <property type="term" value="P:methylation"/>
    <property type="evidence" value="ECO:0007669"/>
    <property type="project" value="UniProtKB-KW"/>
</dbReference>
<keyword evidence="1" id="KW-0489">Methyltransferase</keyword>
<evidence type="ECO:0000313" key="5">
    <source>
        <dbReference type="EMBL" id="TCD69561.1"/>
    </source>
</evidence>
<protein>
    <recommendedName>
        <fullName evidence="4">O-methyltransferase C-terminal domain-containing protein</fullName>
    </recommendedName>
</protein>
<dbReference type="STRING" id="92696.A0A4R0RLX5"/>
<proteinExistence type="predicted"/>
<organism evidence="5 6">
    <name type="scientific">Steccherinum ochraceum</name>
    <dbReference type="NCBI Taxonomy" id="92696"/>
    <lineage>
        <taxon>Eukaryota</taxon>
        <taxon>Fungi</taxon>
        <taxon>Dikarya</taxon>
        <taxon>Basidiomycota</taxon>
        <taxon>Agaricomycotina</taxon>
        <taxon>Agaricomycetes</taxon>
        <taxon>Polyporales</taxon>
        <taxon>Steccherinaceae</taxon>
        <taxon>Steccherinum</taxon>
    </lineage>
</organism>
<dbReference type="OrthoDB" id="2410195at2759"/>
<dbReference type="PANTHER" id="PTHR43712:SF2">
    <property type="entry name" value="O-METHYLTRANSFERASE CICE"/>
    <property type="match status" value="1"/>
</dbReference>
<dbReference type="PROSITE" id="PS51683">
    <property type="entry name" value="SAM_OMT_II"/>
    <property type="match status" value="1"/>
</dbReference>
<dbReference type="SUPFAM" id="SSF53335">
    <property type="entry name" value="S-adenosyl-L-methionine-dependent methyltransferases"/>
    <property type="match status" value="1"/>
</dbReference>
<dbReference type="SUPFAM" id="SSF46785">
    <property type="entry name" value="Winged helix' DNA-binding domain"/>
    <property type="match status" value="1"/>
</dbReference>
<evidence type="ECO:0000256" key="1">
    <source>
        <dbReference type="ARBA" id="ARBA00022603"/>
    </source>
</evidence>
<dbReference type="EMBL" id="RWJN01000039">
    <property type="protein sequence ID" value="TCD69561.1"/>
    <property type="molecule type" value="Genomic_DNA"/>
</dbReference>
<keyword evidence="6" id="KW-1185">Reference proteome</keyword>
<keyword evidence="2" id="KW-0808">Transferase</keyword>
<evidence type="ECO:0000256" key="2">
    <source>
        <dbReference type="ARBA" id="ARBA00022679"/>
    </source>
</evidence>
<feature type="domain" description="O-methyltransferase C-terminal" evidence="4">
    <location>
        <begin position="242"/>
        <end position="398"/>
    </location>
</feature>
<evidence type="ECO:0000313" key="6">
    <source>
        <dbReference type="Proteomes" id="UP000292702"/>
    </source>
</evidence>
<sequence length="477" mass="51989">MSGNADLQALGDIIASSIGQIISTCNAEGKDFPRLDDPIQPSEFSPDGIRNHPQVSDAIGLLVTAAFQLIQTVRSPPVTLLTQVGRGALSACLGIVERADVAEILRDAGPQGKHVNEIAAHSGIDSRKLARVLRCLASNHYFIEVSPDVFAHNLLSSLIDSGKDLSEPNFHENKHVGVQRGMPAVASLGTAFAMKCLTEWPEMLFDPKTTHSDEPSGSGWRRGMRTDKDMWDYHASPEGRYDAIRFNSAMANSSKLHPPQAAVKGFDWGSLPKGALVIDVGAGRGHVSLEIARAFPDLQIAIEDRSVTIADAKEYWTDCLPSHVKAGKVHFVECDFFKPQPKLPKTPDVFLLRQIIHDWSDRFSVEILTHLRAAAGPNTKLLIIDCIVEYACASQTQDALTVDSDAQKVPKPLLPNLAGANILAYQYDILLGSILNAGERTVDGFKNVIEAAGWKLVEVRKNPASKLWWPTMVCEPA</sequence>
<dbReference type="InterPro" id="IPR036388">
    <property type="entry name" value="WH-like_DNA-bd_sf"/>
</dbReference>
<evidence type="ECO:0000259" key="4">
    <source>
        <dbReference type="Pfam" id="PF00891"/>
    </source>
</evidence>
<dbReference type="InterPro" id="IPR001077">
    <property type="entry name" value="COMT_C"/>
</dbReference>
<dbReference type="InterPro" id="IPR029063">
    <property type="entry name" value="SAM-dependent_MTases_sf"/>
</dbReference>
<accession>A0A4R0RLX5</accession>
<dbReference type="GO" id="GO:0008171">
    <property type="term" value="F:O-methyltransferase activity"/>
    <property type="evidence" value="ECO:0007669"/>
    <property type="project" value="InterPro"/>
</dbReference>
<dbReference type="Gene3D" id="1.10.10.10">
    <property type="entry name" value="Winged helix-like DNA-binding domain superfamily/Winged helix DNA-binding domain"/>
    <property type="match status" value="1"/>
</dbReference>
<comment type="caution">
    <text evidence="5">The sequence shown here is derived from an EMBL/GenBank/DDBJ whole genome shotgun (WGS) entry which is preliminary data.</text>
</comment>
<dbReference type="Gene3D" id="3.40.50.150">
    <property type="entry name" value="Vaccinia Virus protein VP39"/>
    <property type="match status" value="1"/>
</dbReference>
<dbReference type="AlphaFoldDB" id="A0A4R0RLX5"/>